<accession>A0A3E1BMA5</accession>
<sequence>MSFAKKLPDRDDDTEETDLDTIPLFACISVVWHSDIRRRDGTPPAAQPVVRIYRLGVTNPFMMNRLFRGPGSILGTCRRTVH</sequence>
<proteinExistence type="predicted"/>
<dbReference type="AlphaFoldDB" id="A0A3E1BMA5"/>
<evidence type="ECO:0000313" key="1">
    <source>
        <dbReference type="EMBL" id="RFB94413.1"/>
    </source>
</evidence>
<comment type="caution">
    <text evidence="1">The sequence shown here is derived from an EMBL/GenBank/DDBJ whole genome shotgun (WGS) entry which is preliminary data.</text>
</comment>
<name>A0A3E1BMA5_RHILT</name>
<dbReference type="EMBL" id="NAOO01000011">
    <property type="protein sequence ID" value="RFB94413.1"/>
    <property type="molecule type" value="Genomic_DNA"/>
</dbReference>
<evidence type="ECO:0000313" key="2">
    <source>
        <dbReference type="Proteomes" id="UP000256748"/>
    </source>
</evidence>
<dbReference type="Proteomes" id="UP000256748">
    <property type="component" value="Unassembled WGS sequence"/>
</dbReference>
<gene>
    <name evidence="1" type="ORF">B5K10_11800</name>
</gene>
<reference evidence="1 2" key="1">
    <citation type="submission" date="2017-03" db="EMBL/GenBank/DDBJ databases">
        <title>Genome analysis of Rhizobial strains effectives or ineffectives for nitrogen fixation isolated from bean seeds.</title>
        <authorList>
            <person name="Peralta H."/>
            <person name="Aguilar-Vera A."/>
            <person name="Mora Y."/>
            <person name="Vargas-Lagunas C."/>
            <person name="Girard L."/>
            <person name="Mora J."/>
        </authorList>
    </citation>
    <scope>NUCLEOTIDE SEQUENCE [LARGE SCALE GENOMIC DNA]</scope>
    <source>
        <strain evidence="1 2">CCGM5</strain>
    </source>
</reference>
<protein>
    <submittedName>
        <fullName evidence="1">Uncharacterized protein</fullName>
    </submittedName>
</protein>
<organism evidence="1 2">
    <name type="scientific">Rhizobium leguminosarum bv. trifolii</name>
    <dbReference type="NCBI Taxonomy" id="386"/>
    <lineage>
        <taxon>Bacteria</taxon>
        <taxon>Pseudomonadati</taxon>
        <taxon>Pseudomonadota</taxon>
        <taxon>Alphaproteobacteria</taxon>
        <taxon>Hyphomicrobiales</taxon>
        <taxon>Rhizobiaceae</taxon>
        <taxon>Rhizobium/Agrobacterium group</taxon>
        <taxon>Rhizobium</taxon>
    </lineage>
</organism>